<dbReference type="Pfam" id="PF18052">
    <property type="entry name" value="Rx_N"/>
    <property type="match status" value="1"/>
</dbReference>
<organism evidence="5 6">
    <name type="scientific">Stylosanthes scabra</name>
    <dbReference type="NCBI Taxonomy" id="79078"/>
    <lineage>
        <taxon>Eukaryota</taxon>
        <taxon>Viridiplantae</taxon>
        <taxon>Streptophyta</taxon>
        <taxon>Embryophyta</taxon>
        <taxon>Tracheophyta</taxon>
        <taxon>Spermatophyta</taxon>
        <taxon>Magnoliopsida</taxon>
        <taxon>eudicotyledons</taxon>
        <taxon>Gunneridae</taxon>
        <taxon>Pentapetalae</taxon>
        <taxon>rosids</taxon>
        <taxon>fabids</taxon>
        <taxon>Fabales</taxon>
        <taxon>Fabaceae</taxon>
        <taxon>Papilionoideae</taxon>
        <taxon>50 kb inversion clade</taxon>
        <taxon>dalbergioids sensu lato</taxon>
        <taxon>Dalbergieae</taxon>
        <taxon>Pterocarpus clade</taxon>
        <taxon>Stylosanthes</taxon>
    </lineage>
</organism>
<evidence type="ECO:0000313" key="6">
    <source>
        <dbReference type="Proteomes" id="UP001341840"/>
    </source>
</evidence>
<keyword evidence="2" id="KW-0547">Nucleotide-binding</keyword>
<keyword evidence="1" id="KW-0677">Repeat</keyword>
<reference evidence="5 6" key="1">
    <citation type="journal article" date="2023" name="Plants (Basel)">
        <title>Bridging the Gap: Combining Genomics and Transcriptomics Approaches to Understand Stylosanthes scabra, an Orphan Legume from the Brazilian Caatinga.</title>
        <authorList>
            <person name="Ferreira-Neto J.R.C."/>
            <person name="da Silva M.D."/>
            <person name="Binneck E."/>
            <person name="de Melo N.F."/>
            <person name="da Silva R.H."/>
            <person name="de Melo A.L.T.M."/>
            <person name="Pandolfi V."/>
            <person name="Bustamante F.O."/>
            <person name="Brasileiro-Vidal A.C."/>
            <person name="Benko-Iseppon A.M."/>
        </authorList>
    </citation>
    <scope>NUCLEOTIDE SEQUENCE [LARGE SCALE GENOMIC DNA]</scope>
    <source>
        <tissue evidence="5">Leaves</tissue>
    </source>
</reference>
<dbReference type="EMBL" id="JASCZI010060799">
    <property type="protein sequence ID" value="MED6136085.1"/>
    <property type="molecule type" value="Genomic_DNA"/>
</dbReference>
<proteinExistence type="predicted"/>
<evidence type="ECO:0000313" key="5">
    <source>
        <dbReference type="EMBL" id="MED6136085.1"/>
    </source>
</evidence>
<name>A0ABU6SJ04_9FABA</name>
<sequence length="102" mass="11585">MAAKFYGGAYLSSFVDALLEKLTSLLEDDDYSSFVERNNLLKRLEKSLCDVGVVLDDAEQKQFTVKKVKYWLVDLQHALYLADDLLDELSIEATQRDPGFTS</sequence>
<comment type="caution">
    <text evidence="5">The sequence shown here is derived from an EMBL/GenBank/DDBJ whole genome shotgun (WGS) entry which is preliminary data.</text>
</comment>
<keyword evidence="3" id="KW-0611">Plant defense</keyword>
<gene>
    <name evidence="5" type="ORF">PIB30_052676</name>
</gene>
<evidence type="ECO:0000256" key="1">
    <source>
        <dbReference type="ARBA" id="ARBA00022737"/>
    </source>
</evidence>
<dbReference type="InterPro" id="IPR041118">
    <property type="entry name" value="Rx_N"/>
</dbReference>
<keyword evidence="6" id="KW-1185">Reference proteome</keyword>
<evidence type="ECO:0000256" key="2">
    <source>
        <dbReference type="ARBA" id="ARBA00022741"/>
    </source>
</evidence>
<protein>
    <recommendedName>
        <fullName evidence="4">Disease resistance N-terminal domain-containing protein</fullName>
    </recommendedName>
</protein>
<evidence type="ECO:0000256" key="3">
    <source>
        <dbReference type="ARBA" id="ARBA00022821"/>
    </source>
</evidence>
<evidence type="ECO:0000259" key="4">
    <source>
        <dbReference type="Pfam" id="PF18052"/>
    </source>
</evidence>
<dbReference type="Proteomes" id="UP001341840">
    <property type="component" value="Unassembled WGS sequence"/>
</dbReference>
<accession>A0ABU6SJ04</accession>
<feature type="domain" description="Disease resistance N-terminal" evidence="4">
    <location>
        <begin position="14"/>
        <end position="97"/>
    </location>
</feature>
<dbReference type="Gene3D" id="1.20.5.4130">
    <property type="match status" value="1"/>
</dbReference>